<feature type="disulfide bond" evidence="14">
    <location>
        <begin position="34"/>
        <end position="74"/>
    </location>
</feature>
<name>R0IW42_EXST2</name>
<dbReference type="PANTHER" id="PTHR33048">
    <property type="entry name" value="PTH11-LIKE INTEGRAL MEMBRANE PROTEIN (AFU_ORTHOLOGUE AFUA_5G11245)"/>
    <property type="match status" value="1"/>
</dbReference>
<keyword evidence="19" id="KW-1185">Reference proteome</keyword>
<proteinExistence type="inferred from homology"/>
<evidence type="ECO:0000256" key="6">
    <source>
        <dbReference type="ARBA" id="ARBA00022622"/>
    </source>
</evidence>
<evidence type="ECO:0000256" key="8">
    <source>
        <dbReference type="ARBA" id="ARBA00022729"/>
    </source>
</evidence>
<dbReference type="InterPro" id="IPR049326">
    <property type="entry name" value="Rhodopsin_dom_fungi"/>
</dbReference>
<evidence type="ECO:0000313" key="19">
    <source>
        <dbReference type="Proteomes" id="UP000016935"/>
    </source>
</evidence>
<evidence type="ECO:0000256" key="14">
    <source>
        <dbReference type="PROSITE-ProRule" id="PRU01356"/>
    </source>
</evidence>
<dbReference type="InterPro" id="IPR008427">
    <property type="entry name" value="Extracellular_membr_CFEM_dom"/>
</dbReference>
<feature type="transmembrane region" description="Helical" evidence="15">
    <location>
        <begin position="295"/>
        <end position="315"/>
    </location>
</feature>
<keyword evidence="14" id="KW-0408">Iron</keyword>
<evidence type="ECO:0000256" key="10">
    <source>
        <dbReference type="ARBA" id="ARBA00023136"/>
    </source>
</evidence>
<organism evidence="18 19">
    <name type="scientific">Exserohilum turcicum (strain 28A)</name>
    <name type="common">Northern leaf blight fungus</name>
    <name type="synonym">Setosphaeria turcica</name>
    <dbReference type="NCBI Taxonomy" id="671987"/>
    <lineage>
        <taxon>Eukaryota</taxon>
        <taxon>Fungi</taxon>
        <taxon>Dikarya</taxon>
        <taxon>Ascomycota</taxon>
        <taxon>Pezizomycotina</taxon>
        <taxon>Dothideomycetes</taxon>
        <taxon>Pleosporomycetidae</taxon>
        <taxon>Pleosporales</taxon>
        <taxon>Pleosporineae</taxon>
        <taxon>Pleosporaceae</taxon>
        <taxon>Exserohilum</taxon>
    </lineage>
</organism>
<keyword evidence="10 15" id="KW-0472">Membrane</keyword>
<protein>
    <recommendedName>
        <fullName evidence="17">CFEM domain-containing protein</fullName>
    </recommendedName>
</protein>
<comment type="similarity">
    <text evidence="13">Belongs to the SAT4 family.</text>
</comment>
<reference evidence="18 19" key="2">
    <citation type="journal article" date="2013" name="PLoS Genet.">
        <title>Comparative genome structure, secondary metabolite, and effector coding capacity across Cochliobolus pathogens.</title>
        <authorList>
            <person name="Condon B.J."/>
            <person name="Leng Y."/>
            <person name="Wu D."/>
            <person name="Bushley K.E."/>
            <person name="Ohm R.A."/>
            <person name="Otillar R."/>
            <person name="Martin J."/>
            <person name="Schackwitz W."/>
            <person name="Grimwood J."/>
            <person name="MohdZainudin N."/>
            <person name="Xue C."/>
            <person name="Wang R."/>
            <person name="Manning V.A."/>
            <person name="Dhillon B."/>
            <person name="Tu Z.J."/>
            <person name="Steffenson B.J."/>
            <person name="Salamov A."/>
            <person name="Sun H."/>
            <person name="Lowry S."/>
            <person name="LaButti K."/>
            <person name="Han J."/>
            <person name="Copeland A."/>
            <person name="Lindquist E."/>
            <person name="Barry K."/>
            <person name="Schmutz J."/>
            <person name="Baker S.E."/>
            <person name="Ciuffetti L.M."/>
            <person name="Grigoriev I.V."/>
            <person name="Zhong S."/>
            <person name="Turgeon B.G."/>
        </authorList>
    </citation>
    <scope>NUCLEOTIDE SEQUENCE [LARGE SCALE GENOMIC DNA]</scope>
    <source>
        <strain evidence="19">28A</strain>
    </source>
</reference>
<dbReference type="GeneID" id="19396054"/>
<feature type="disulfide bond" evidence="14">
    <location>
        <begin position="48"/>
        <end position="55"/>
    </location>
</feature>
<dbReference type="Pfam" id="PF20684">
    <property type="entry name" value="Fung_rhodopsin"/>
    <property type="match status" value="1"/>
</dbReference>
<sequence length="454" mass="49878">MRCLPLLLSLLAWMQLVLAQDLTLQSAVKQLPQCAQVCLKEALAQSSCEPTDTICICMDEQLQANVGTCLLQACTLKQALSTKNATATVCHAPIRYSGENARVSNIILAVVTAVCALTRLVYKAIVSAGELGYDDYSVLAAVICGVPSVIIIDRFSVPNGLGRDVWTVSFDQITEFVKYLYVLEILYFLQVALLKLTLLFFFLRIFPKTITKRLLWATVAVNCLSGVAFVFVAIFQCNPISSYWTRWDGEGTGKCININALAWSNAIISIVLDIWMLALPLHQVFQLQLSWRKKLGVAIMFCVGTFVTVISILRLRSLVTFAASNNPTWDQTSVLNWSNLEINIGIICACLPALRIILVRMFPKIMGTTKATEQPYYGTGSQSYASRHVGSASASRPEKSFASASRGNPAAITYTKTFEVRHTESDEQSLVGMELSHFAHKKANPSSSTSVSSV</sequence>
<dbReference type="HOGENOM" id="CLU_028200_6_3_1"/>
<dbReference type="Proteomes" id="UP000016935">
    <property type="component" value="Unassembled WGS sequence"/>
</dbReference>
<evidence type="ECO:0000256" key="11">
    <source>
        <dbReference type="ARBA" id="ARBA00023157"/>
    </source>
</evidence>
<dbReference type="GO" id="GO:0098552">
    <property type="term" value="C:side of membrane"/>
    <property type="evidence" value="ECO:0007669"/>
    <property type="project" value="UniProtKB-KW"/>
</dbReference>
<evidence type="ECO:0000256" key="5">
    <source>
        <dbReference type="ARBA" id="ARBA00022525"/>
    </source>
</evidence>
<keyword evidence="8 16" id="KW-0732">Signal</keyword>
<reference evidence="18 19" key="1">
    <citation type="journal article" date="2012" name="PLoS Pathog.">
        <title>Diverse lifestyles and strategies of plant pathogenesis encoded in the genomes of eighteen Dothideomycetes fungi.</title>
        <authorList>
            <person name="Ohm R.A."/>
            <person name="Feau N."/>
            <person name="Henrissat B."/>
            <person name="Schoch C.L."/>
            <person name="Horwitz B.A."/>
            <person name="Barry K.W."/>
            <person name="Condon B.J."/>
            <person name="Copeland A.C."/>
            <person name="Dhillon B."/>
            <person name="Glaser F."/>
            <person name="Hesse C.N."/>
            <person name="Kosti I."/>
            <person name="LaButti K."/>
            <person name="Lindquist E.A."/>
            <person name="Lucas S."/>
            <person name="Salamov A.A."/>
            <person name="Bradshaw R.E."/>
            <person name="Ciuffetti L."/>
            <person name="Hamelin R.C."/>
            <person name="Kema G.H.J."/>
            <person name="Lawrence C."/>
            <person name="Scott J.A."/>
            <person name="Spatafora J.W."/>
            <person name="Turgeon B.G."/>
            <person name="de Wit P.J.G.M."/>
            <person name="Zhong S."/>
            <person name="Goodwin S.B."/>
            <person name="Grigoriev I.V."/>
        </authorList>
    </citation>
    <scope>NUCLEOTIDE SEQUENCE [LARGE SCALE GENOMIC DNA]</scope>
    <source>
        <strain evidence="19">28A</strain>
    </source>
</reference>
<keyword evidence="11 14" id="KW-1015">Disulfide bond</keyword>
<evidence type="ECO:0000256" key="4">
    <source>
        <dbReference type="ARBA" id="ARBA00010031"/>
    </source>
</evidence>
<dbReference type="Pfam" id="PF05730">
    <property type="entry name" value="CFEM"/>
    <property type="match status" value="1"/>
</dbReference>
<comment type="subcellular location">
    <subcellularLocation>
        <location evidence="2">Membrane</location>
        <topology evidence="2">Lipid-anchor</topology>
        <topology evidence="2">GPI-anchor</topology>
    </subcellularLocation>
    <subcellularLocation>
        <location evidence="1">Membrane</location>
        <topology evidence="1">Multi-pass membrane protein</topology>
    </subcellularLocation>
    <subcellularLocation>
        <location evidence="3">Secreted</location>
    </subcellularLocation>
</comment>
<dbReference type="InterPro" id="IPR052337">
    <property type="entry name" value="SAT4-like"/>
</dbReference>
<keyword evidence="9 15" id="KW-1133">Transmembrane helix</keyword>
<dbReference type="GO" id="GO:0046872">
    <property type="term" value="F:metal ion binding"/>
    <property type="evidence" value="ECO:0007669"/>
    <property type="project" value="UniProtKB-UniRule"/>
</dbReference>
<evidence type="ECO:0000256" key="1">
    <source>
        <dbReference type="ARBA" id="ARBA00004141"/>
    </source>
</evidence>
<evidence type="ECO:0000256" key="15">
    <source>
        <dbReference type="SAM" id="Phobius"/>
    </source>
</evidence>
<feature type="transmembrane region" description="Helical" evidence="15">
    <location>
        <begin position="256"/>
        <end position="275"/>
    </location>
</feature>
<evidence type="ECO:0000259" key="17">
    <source>
        <dbReference type="PROSITE" id="PS52012"/>
    </source>
</evidence>
<dbReference type="EMBL" id="KB908526">
    <property type="protein sequence ID" value="EOA88836.1"/>
    <property type="molecule type" value="Genomic_DNA"/>
</dbReference>
<feature type="signal peptide" evidence="16">
    <location>
        <begin position="1"/>
        <end position="19"/>
    </location>
</feature>
<feature type="binding site" description="axial binding residue" evidence="14">
    <location>
        <position position="52"/>
    </location>
    <ligand>
        <name>heme</name>
        <dbReference type="ChEBI" id="CHEBI:30413"/>
    </ligand>
    <ligandPart>
        <name>Fe</name>
        <dbReference type="ChEBI" id="CHEBI:18248"/>
    </ligandPart>
</feature>
<keyword evidence="14" id="KW-0479">Metal-binding</keyword>
<feature type="transmembrane region" description="Helical" evidence="15">
    <location>
        <begin position="214"/>
        <end position="236"/>
    </location>
</feature>
<evidence type="ECO:0000256" key="9">
    <source>
        <dbReference type="ARBA" id="ARBA00022989"/>
    </source>
</evidence>
<dbReference type="RefSeq" id="XP_008023492.1">
    <property type="nucleotide sequence ID" value="XM_008025301.1"/>
</dbReference>
<dbReference type="PROSITE" id="PS52012">
    <property type="entry name" value="CFEM"/>
    <property type="match status" value="1"/>
</dbReference>
<keyword evidence="5" id="KW-0964">Secreted</keyword>
<feature type="domain" description="CFEM" evidence="17">
    <location>
        <begin position="6"/>
        <end position="114"/>
    </location>
</feature>
<feature type="transmembrane region" description="Helical" evidence="15">
    <location>
        <begin position="179"/>
        <end position="202"/>
    </location>
</feature>
<dbReference type="STRING" id="671987.R0IW42"/>
<dbReference type="PANTHER" id="PTHR33048:SF143">
    <property type="entry name" value="EXTRACELLULAR MEMBRANE PROTEIN CFEM DOMAIN-CONTAINING PROTEIN-RELATED"/>
    <property type="match status" value="1"/>
</dbReference>
<dbReference type="GO" id="GO:0005576">
    <property type="term" value="C:extracellular region"/>
    <property type="evidence" value="ECO:0007669"/>
    <property type="project" value="UniProtKB-SubCell"/>
</dbReference>
<feature type="disulfide bond" evidence="14">
    <location>
        <begin position="38"/>
        <end position="69"/>
    </location>
</feature>
<keyword evidence="12" id="KW-0449">Lipoprotein</keyword>
<dbReference type="OrthoDB" id="2496787at2759"/>
<evidence type="ECO:0000256" key="2">
    <source>
        <dbReference type="ARBA" id="ARBA00004589"/>
    </source>
</evidence>
<feature type="disulfide bond" evidence="14">
    <location>
        <begin position="57"/>
        <end position="90"/>
    </location>
</feature>
<evidence type="ECO:0000256" key="13">
    <source>
        <dbReference type="ARBA" id="ARBA00038359"/>
    </source>
</evidence>
<keyword evidence="7 15" id="KW-0812">Transmembrane</keyword>
<keyword evidence="6" id="KW-0325">Glycoprotein</keyword>
<evidence type="ECO:0000256" key="3">
    <source>
        <dbReference type="ARBA" id="ARBA00004613"/>
    </source>
</evidence>
<evidence type="ECO:0000313" key="18">
    <source>
        <dbReference type="EMBL" id="EOA88836.1"/>
    </source>
</evidence>
<evidence type="ECO:0000256" key="7">
    <source>
        <dbReference type="ARBA" id="ARBA00022692"/>
    </source>
</evidence>
<feature type="chain" id="PRO_5004353287" description="CFEM domain-containing protein" evidence="16">
    <location>
        <begin position="20"/>
        <end position="454"/>
    </location>
</feature>
<dbReference type="SMART" id="SM00747">
    <property type="entry name" value="CFEM"/>
    <property type="match status" value="1"/>
</dbReference>
<evidence type="ECO:0000256" key="12">
    <source>
        <dbReference type="ARBA" id="ARBA00023288"/>
    </source>
</evidence>
<dbReference type="AlphaFoldDB" id="R0IW42"/>
<dbReference type="eggNOG" id="ENOG502SKG6">
    <property type="taxonomic scope" value="Eukaryota"/>
</dbReference>
<comment type="similarity">
    <text evidence="4">Belongs to the RBT5 family.</text>
</comment>
<keyword evidence="6" id="KW-0336">GPI-anchor</keyword>
<accession>R0IW42</accession>
<feature type="transmembrane region" description="Helical" evidence="15">
    <location>
        <begin position="335"/>
        <end position="358"/>
    </location>
</feature>
<evidence type="ECO:0000256" key="16">
    <source>
        <dbReference type="SAM" id="SignalP"/>
    </source>
</evidence>
<gene>
    <name evidence="18" type="ORF">SETTUDRAFT_128580</name>
</gene>
<keyword evidence="14" id="KW-0349">Heme</keyword>